<dbReference type="PROSITE" id="PS50294">
    <property type="entry name" value="WD_REPEATS_REGION"/>
    <property type="match status" value="2"/>
</dbReference>
<accession>A0A0F9KG45</accession>
<dbReference type="InterPro" id="IPR001680">
    <property type="entry name" value="WD40_rpt"/>
</dbReference>
<comment type="caution">
    <text evidence="3">The sequence shown here is derived from an EMBL/GenBank/DDBJ whole genome shotgun (WGS) entry which is preliminary data.</text>
</comment>
<organism evidence="3">
    <name type="scientific">marine sediment metagenome</name>
    <dbReference type="NCBI Taxonomy" id="412755"/>
    <lineage>
        <taxon>unclassified sequences</taxon>
        <taxon>metagenomes</taxon>
        <taxon>ecological metagenomes</taxon>
    </lineage>
</organism>
<sequence length="625" mass="71866">KPGENPIERPKKYITVWRNKWITSKAGSIDDFIKVYKNLGEMMQRWKNKGITLDPDIIGGAGDDYAQFCTYDEVVALQEGFERFKVEAFEEWDDEPEDDIPYFEVNKYISLKLIQGETIIFVDGERFNQCRYVLLVDPLKNEKQGEIGSIDEAQAIYNNDLEAEITPEEMGITEEQEFWAHSSNLQTWAENGYDSRLLHRNLAFPLLKKLTETGDVNAKRVFKEEIGKRFVSGFFPVVTYLFREGYLDNLTPEEFSTLLDEIDYSKFDLNEFLIHLKDILFWEHSLQFLNRIKAEFKDYFSKNPFYIDFAEFVLDKSEFCPIGITPDNKYFIRGSSDGKLKEFDILTGNLRRVFGDYEIPVYVLAVSNDGAYVASSCDSKIKVWDYASGDHVYTLAGHRKSVICLQFDPQGGYLVSGSVDCEVKVWSLESGTLKTSLGSHMDEVVSLNHSRDGRYLVSSACDTTINLWDTETSHLITTLIDRDECTVQIAISHLNNFIVSSSYSLLKKWDLETNKIVQTIRINDEEYDLNSFVLTPDSKFIVGVLQGQPLEKGGKLSMWRLSDGKLIYTLPIKQGFREYPQEMKNISISQNGVIIVGGARDRTVRLWVDFLTYIEAEQAFRKSKE</sequence>
<dbReference type="InterPro" id="IPR011047">
    <property type="entry name" value="Quinoprotein_ADH-like_sf"/>
</dbReference>
<dbReference type="EMBL" id="LAZR01013628">
    <property type="protein sequence ID" value="KKM21093.1"/>
    <property type="molecule type" value="Genomic_DNA"/>
</dbReference>
<keyword evidence="1" id="KW-0853">WD repeat</keyword>
<dbReference type="PRINTS" id="PR00320">
    <property type="entry name" value="GPROTEINBRPT"/>
</dbReference>
<feature type="non-terminal residue" evidence="3">
    <location>
        <position position="1"/>
    </location>
</feature>
<name>A0A0F9KG45_9ZZZZ</name>
<dbReference type="Pfam" id="PF00400">
    <property type="entry name" value="WD40"/>
    <property type="match status" value="3"/>
</dbReference>
<dbReference type="SUPFAM" id="SSF50998">
    <property type="entry name" value="Quinoprotein alcohol dehydrogenase-like"/>
    <property type="match status" value="1"/>
</dbReference>
<dbReference type="PANTHER" id="PTHR19848:SF8">
    <property type="entry name" value="F-BOX AND WD REPEAT DOMAIN CONTAINING 7"/>
    <property type="match status" value="1"/>
</dbReference>
<dbReference type="InterPro" id="IPR019775">
    <property type="entry name" value="WD40_repeat_CS"/>
</dbReference>
<keyword evidence="2" id="KW-0677">Repeat</keyword>
<dbReference type="PROSITE" id="PS00678">
    <property type="entry name" value="WD_REPEATS_1"/>
    <property type="match status" value="1"/>
</dbReference>
<dbReference type="InterPro" id="IPR015943">
    <property type="entry name" value="WD40/YVTN_repeat-like_dom_sf"/>
</dbReference>
<protein>
    <submittedName>
        <fullName evidence="3">Uncharacterized protein</fullName>
    </submittedName>
</protein>
<evidence type="ECO:0000256" key="1">
    <source>
        <dbReference type="ARBA" id="ARBA00022574"/>
    </source>
</evidence>
<dbReference type="AlphaFoldDB" id="A0A0F9KG45"/>
<proteinExistence type="predicted"/>
<dbReference type="PANTHER" id="PTHR19848">
    <property type="entry name" value="WD40 REPEAT PROTEIN"/>
    <property type="match status" value="1"/>
</dbReference>
<gene>
    <name evidence="3" type="ORF">LCGC14_1638920</name>
</gene>
<dbReference type="PROSITE" id="PS50082">
    <property type="entry name" value="WD_REPEATS_2"/>
    <property type="match status" value="4"/>
</dbReference>
<dbReference type="CDD" id="cd00200">
    <property type="entry name" value="WD40"/>
    <property type="match status" value="1"/>
</dbReference>
<dbReference type="Gene3D" id="2.130.10.10">
    <property type="entry name" value="YVTN repeat-like/Quinoprotein amine dehydrogenase"/>
    <property type="match status" value="1"/>
</dbReference>
<dbReference type="InterPro" id="IPR020472">
    <property type="entry name" value="WD40_PAC1"/>
</dbReference>
<evidence type="ECO:0000313" key="3">
    <source>
        <dbReference type="EMBL" id="KKM21093.1"/>
    </source>
</evidence>
<reference evidence="3" key="1">
    <citation type="journal article" date="2015" name="Nature">
        <title>Complex archaea that bridge the gap between prokaryotes and eukaryotes.</title>
        <authorList>
            <person name="Spang A."/>
            <person name="Saw J.H."/>
            <person name="Jorgensen S.L."/>
            <person name="Zaremba-Niedzwiedzka K."/>
            <person name="Martijn J."/>
            <person name="Lind A.E."/>
            <person name="van Eijk R."/>
            <person name="Schleper C."/>
            <person name="Guy L."/>
            <person name="Ettema T.J."/>
        </authorList>
    </citation>
    <scope>NUCLEOTIDE SEQUENCE</scope>
</reference>
<dbReference type="SMART" id="SM00320">
    <property type="entry name" value="WD40"/>
    <property type="match status" value="5"/>
</dbReference>
<evidence type="ECO:0000256" key="2">
    <source>
        <dbReference type="ARBA" id="ARBA00022737"/>
    </source>
</evidence>